<reference evidence="6" key="1">
    <citation type="journal article" date="2019" name="Int. J. Syst. Evol. Microbiol.">
        <title>The Global Catalogue of Microorganisms (GCM) 10K type strain sequencing project: providing services to taxonomists for standard genome sequencing and annotation.</title>
        <authorList>
            <consortium name="The Broad Institute Genomics Platform"/>
            <consortium name="The Broad Institute Genome Sequencing Center for Infectious Disease"/>
            <person name="Wu L."/>
            <person name="Ma J."/>
        </authorList>
    </citation>
    <scope>NUCLEOTIDE SEQUENCE [LARGE SCALE GENOMIC DNA]</scope>
    <source>
        <strain evidence="6">JCM 17983</strain>
    </source>
</reference>
<keyword evidence="1" id="KW-0004">4Fe-4S</keyword>
<protein>
    <submittedName>
        <fullName evidence="5">Precorrin-3B synthase</fullName>
    </submittedName>
</protein>
<evidence type="ECO:0000313" key="6">
    <source>
        <dbReference type="Proteomes" id="UP001500457"/>
    </source>
</evidence>
<dbReference type="InterPro" id="IPR051329">
    <property type="entry name" value="NIR_SIR_4Fe-4S"/>
</dbReference>
<keyword evidence="1" id="KW-0411">Iron-sulfur</keyword>
<evidence type="ECO:0000256" key="3">
    <source>
        <dbReference type="ARBA" id="ARBA00023002"/>
    </source>
</evidence>
<dbReference type="PANTHER" id="PTHR32439:SF9">
    <property type="entry name" value="BLR3264 PROTEIN"/>
    <property type="match status" value="1"/>
</dbReference>
<keyword evidence="6" id="KW-1185">Reference proteome</keyword>
<keyword evidence="3" id="KW-0560">Oxidoreductase</keyword>
<accession>A0ABP9EGG7</accession>
<keyword evidence="2" id="KW-0349">Heme</keyword>
<evidence type="ECO:0000256" key="1">
    <source>
        <dbReference type="ARBA" id="ARBA00022485"/>
    </source>
</evidence>
<evidence type="ECO:0000259" key="4">
    <source>
        <dbReference type="Pfam" id="PF03460"/>
    </source>
</evidence>
<dbReference type="SUPFAM" id="SSF55124">
    <property type="entry name" value="Nitrite/Sulfite reductase N-terminal domain-like"/>
    <property type="match status" value="2"/>
</dbReference>
<dbReference type="InterPro" id="IPR005117">
    <property type="entry name" value="NiRdtase/SiRdtase_haem-b_fer"/>
</dbReference>
<dbReference type="PANTHER" id="PTHR32439">
    <property type="entry name" value="FERREDOXIN--NITRITE REDUCTASE, CHLOROPLASTIC"/>
    <property type="match status" value="1"/>
</dbReference>
<gene>
    <name evidence="5" type="primary">cobG</name>
    <name evidence="5" type="ORF">GCM10023203_30070</name>
</gene>
<evidence type="ECO:0000313" key="5">
    <source>
        <dbReference type="EMBL" id="GAA4877639.1"/>
    </source>
</evidence>
<dbReference type="Gene3D" id="3.90.480.20">
    <property type="match status" value="1"/>
</dbReference>
<comment type="caution">
    <text evidence="5">The sequence shown here is derived from an EMBL/GenBank/DDBJ whole genome shotgun (WGS) entry which is preliminary data.</text>
</comment>
<name>A0ABP9EGG7_9PSEU</name>
<dbReference type="EMBL" id="BAABHQ010000007">
    <property type="protein sequence ID" value="GAA4877639.1"/>
    <property type="molecule type" value="Genomic_DNA"/>
</dbReference>
<proteinExistence type="predicted"/>
<keyword evidence="2" id="KW-0408">Iron</keyword>
<keyword evidence="2" id="KW-0479">Metal-binding</keyword>
<sequence>MRARADACPGAWRRHDAADGALARFRPVGGAIAPAELRLLADASDTAADAAPLELTSRGSWQVRGLTVKGADDLAAALAAVGGPAPLLDDQGRDVPCSVVASPRSRAVDAPARAIADALRGRTDVPGRLLVAVDDGTGDVLGLDADVAVVLGTPARLHLAGAPTDIPAAGPTAGPTADPAGLALAAIEAFLAVRGDAWRVAEVGAAAVLGALRTREQKRVLEHAEVLTCAERTCVEVLPRLGEVTPAAARVLADLGDEGAALRVTPWRTVVLRDPPDDARERLAAHVETGPSRWASLSACVGAPRCAKSHTDVRGDLARAVATGRAGGLLHAHWVGCARACGTPAGPVAVVEGTPGGTYRTIVRTGRVSG</sequence>
<dbReference type="InterPro" id="IPR036136">
    <property type="entry name" value="Nit/Sulf_reduc_fer-like_dom_sf"/>
</dbReference>
<organism evidence="5 6">
    <name type="scientific">Actinomycetospora straminea</name>
    <dbReference type="NCBI Taxonomy" id="663607"/>
    <lineage>
        <taxon>Bacteria</taxon>
        <taxon>Bacillati</taxon>
        <taxon>Actinomycetota</taxon>
        <taxon>Actinomycetes</taxon>
        <taxon>Pseudonocardiales</taxon>
        <taxon>Pseudonocardiaceae</taxon>
        <taxon>Actinomycetospora</taxon>
    </lineage>
</organism>
<feature type="domain" description="Nitrite/Sulfite reductase ferredoxin-like" evidence="4">
    <location>
        <begin position="22"/>
        <end position="81"/>
    </location>
</feature>
<dbReference type="Proteomes" id="UP001500457">
    <property type="component" value="Unassembled WGS sequence"/>
</dbReference>
<dbReference type="Pfam" id="PF03460">
    <property type="entry name" value="NIR_SIR_ferr"/>
    <property type="match status" value="1"/>
</dbReference>
<evidence type="ECO:0000256" key="2">
    <source>
        <dbReference type="ARBA" id="ARBA00022617"/>
    </source>
</evidence>